<accession>A0ACC0PTD2</accession>
<evidence type="ECO:0000313" key="1">
    <source>
        <dbReference type="EMBL" id="KAI8568416.1"/>
    </source>
</evidence>
<dbReference type="EMBL" id="CM046389">
    <property type="protein sequence ID" value="KAI8568416.1"/>
    <property type="molecule type" value="Genomic_DNA"/>
</dbReference>
<gene>
    <name evidence="1" type="ORF">RHMOL_Rhmol02G0197600</name>
</gene>
<name>A0ACC0PTD2_RHOML</name>
<sequence>MFSFLRISAHALSFREKSALSIIENIRGIYRAPGPRSGPGWRSYETPTRVPSVPPGLGYTCPSAETFSLDDSNSAALPPS</sequence>
<protein>
    <submittedName>
        <fullName evidence="1">Uncharacterized protein</fullName>
    </submittedName>
</protein>
<reference evidence="1" key="1">
    <citation type="submission" date="2022-02" db="EMBL/GenBank/DDBJ databases">
        <title>Plant Genome Project.</title>
        <authorList>
            <person name="Zhang R.-G."/>
        </authorList>
    </citation>
    <scope>NUCLEOTIDE SEQUENCE</scope>
    <source>
        <strain evidence="1">AT1</strain>
    </source>
</reference>
<evidence type="ECO:0000313" key="2">
    <source>
        <dbReference type="Proteomes" id="UP001062846"/>
    </source>
</evidence>
<proteinExistence type="predicted"/>
<dbReference type="Proteomes" id="UP001062846">
    <property type="component" value="Chromosome 2"/>
</dbReference>
<organism evidence="1 2">
    <name type="scientific">Rhododendron molle</name>
    <name type="common">Chinese azalea</name>
    <name type="synonym">Azalea mollis</name>
    <dbReference type="NCBI Taxonomy" id="49168"/>
    <lineage>
        <taxon>Eukaryota</taxon>
        <taxon>Viridiplantae</taxon>
        <taxon>Streptophyta</taxon>
        <taxon>Embryophyta</taxon>
        <taxon>Tracheophyta</taxon>
        <taxon>Spermatophyta</taxon>
        <taxon>Magnoliopsida</taxon>
        <taxon>eudicotyledons</taxon>
        <taxon>Gunneridae</taxon>
        <taxon>Pentapetalae</taxon>
        <taxon>asterids</taxon>
        <taxon>Ericales</taxon>
        <taxon>Ericaceae</taxon>
        <taxon>Ericoideae</taxon>
        <taxon>Rhodoreae</taxon>
        <taxon>Rhododendron</taxon>
    </lineage>
</organism>
<comment type="caution">
    <text evidence="1">The sequence shown here is derived from an EMBL/GenBank/DDBJ whole genome shotgun (WGS) entry which is preliminary data.</text>
</comment>
<keyword evidence="2" id="KW-1185">Reference proteome</keyword>